<proteinExistence type="predicted"/>
<protein>
    <recommendedName>
        <fullName evidence="2">Protein kinase domain-containing protein</fullName>
    </recommendedName>
</protein>
<dbReference type="InterPro" id="IPR000719">
    <property type="entry name" value="Prot_kinase_dom"/>
</dbReference>
<reference evidence="3 4" key="1">
    <citation type="journal article" date="2018" name="Mol. Biol. Evol.">
        <title>Analysis of the draft genome of the red seaweed Gracilariopsis chorda provides insights into genome size evolution in Rhodophyta.</title>
        <authorList>
            <person name="Lee J."/>
            <person name="Yang E.C."/>
            <person name="Graf L."/>
            <person name="Yang J.H."/>
            <person name="Qiu H."/>
            <person name="Zel Zion U."/>
            <person name="Chan C.X."/>
            <person name="Stephens T.G."/>
            <person name="Weber A.P.M."/>
            <person name="Boo G.H."/>
            <person name="Boo S.M."/>
            <person name="Kim K.M."/>
            <person name="Shin Y."/>
            <person name="Jung M."/>
            <person name="Lee S.J."/>
            <person name="Yim H.S."/>
            <person name="Lee J.H."/>
            <person name="Bhattacharya D."/>
            <person name="Yoon H.S."/>
        </authorList>
    </citation>
    <scope>NUCLEOTIDE SEQUENCE [LARGE SCALE GENOMIC DNA]</scope>
    <source>
        <strain evidence="3 4">SKKU-2015</strain>
        <tissue evidence="3">Whole body</tissue>
    </source>
</reference>
<feature type="compositionally biased region" description="Pro residues" evidence="1">
    <location>
        <begin position="20"/>
        <end position="32"/>
    </location>
</feature>
<dbReference type="SUPFAM" id="SSF56112">
    <property type="entry name" value="Protein kinase-like (PK-like)"/>
    <property type="match status" value="1"/>
</dbReference>
<dbReference type="OrthoDB" id="9057at2763"/>
<evidence type="ECO:0000256" key="1">
    <source>
        <dbReference type="SAM" id="MobiDB-lite"/>
    </source>
</evidence>
<dbReference type="Proteomes" id="UP000247409">
    <property type="component" value="Unassembled WGS sequence"/>
</dbReference>
<name>A0A2V3IGY8_9FLOR</name>
<dbReference type="EMBL" id="NBIV01000298">
    <property type="protein sequence ID" value="PXF40410.1"/>
    <property type="molecule type" value="Genomic_DNA"/>
</dbReference>
<gene>
    <name evidence="3" type="ORF">BWQ96_09870</name>
</gene>
<feature type="compositionally biased region" description="Low complexity" evidence="1">
    <location>
        <begin position="9"/>
        <end position="19"/>
    </location>
</feature>
<sequence>MVKFFSRTPSPLSLQSASTSPPPSPPKSPTKSPPRRERLRHGAPPFFEGWANVRLLPARKAHLRYLTLSGPHLRYSATPGHPILGGCLTVYSAQVTSEEFPTLRICLKTSHARLYIYAESRREHVHFYQQLLFASNRSLTSVYKFRNDLRDSGLGRCSAALDLHTSDSVCVKVTTKAHRTALQVAQAMKEAVVLLCMPHHPNIIPILDVYESARTLYLVTDYPMQTPLPRWSTFAACFVRPMWQP</sequence>
<accession>A0A2V3IGY8</accession>
<evidence type="ECO:0000259" key="2">
    <source>
        <dbReference type="Pfam" id="PF00069"/>
    </source>
</evidence>
<evidence type="ECO:0000313" key="4">
    <source>
        <dbReference type="Proteomes" id="UP000247409"/>
    </source>
</evidence>
<organism evidence="3 4">
    <name type="scientific">Gracilariopsis chorda</name>
    <dbReference type="NCBI Taxonomy" id="448386"/>
    <lineage>
        <taxon>Eukaryota</taxon>
        <taxon>Rhodophyta</taxon>
        <taxon>Florideophyceae</taxon>
        <taxon>Rhodymeniophycidae</taxon>
        <taxon>Gracilariales</taxon>
        <taxon>Gracilariaceae</taxon>
        <taxon>Gracilariopsis</taxon>
    </lineage>
</organism>
<dbReference type="Gene3D" id="3.30.200.20">
    <property type="entry name" value="Phosphorylase Kinase, domain 1"/>
    <property type="match status" value="1"/>
</dbReference>
<dbReference type="InterPro" id="IPR011009">
    <property type="entry name" value="Kinase-like_dom_sf"/>
</dbReference>
<feature type="domain" description="Protein kinase" evidence="2">
    <location>
        <begin position="154"/>
        <end position="231"/>
    </location>
</feature>
<dbReference type="AlphaFoldDB" id="A0A2V3IGY8"/>
<dbReference type="GO" id="GO:0005524">
    <property type="term" value="F:ATP binding"/>
    <property type="evidence" value="ECO:0007669"/>
    <property type="project" value="InterPro"/>
</dbReference>
<comment type="caution">
    <text evidence="3">The sequence shown here is derived from an EMBL/GenBank/DDBJ whole genome shotgun (WGS) entry which is preliminary data.</text>
</comment>
<dbReference type="Pfam" id="PF00069">
    <property type="entry name" value="Pkinase"/>
    <property type="match status" value="1"/>
</dbReference>
<evidence type="ECO:0000313" key="3">
    <source>
        <dbReference type="EMBL" id="PXF40410.1"/>
    </source>
</evidence>
<keyword evidence="4" id="KW-1185">Reference proteome</keyword>
<feature type="region of interest" description="Disordered" evidence="1">
    <location>
        <begin position="1"/>
        <end position="39"/>
    </location>
</feature>
<dbReference type="GO" id="GO:0004672">
    <property type="term" value="F:protein kinase activity"/>
    <property type="evidence" value="ECO:0007669"/>
    <property type="project" value="InterPro"/>
</dbReference>